<dbReference type="STRING" id="574349.SAMN05443545_10114"/>
<keyword evidence="2" id="KW-0804">Transcription</keyword>
<evidence type="ECO:0000259" key="3">
    <source>
        <dbReference type="PROSITE" id="PS01124"/>
    </source>
</evidence>
<feature type="domain" description="HTH araC/xylS-type" evidence="3">
    <location>
        <begin position="223"/>
        <end position="321"/>
    </location>
</feature>
<dbReference type="RefSeq" id="WP_092567444.1">
    <property type="nucleotide sequence ID" value="NZ_BMXH01000001.1"/>
</dbReference>
<dbReference type="AlphaFoldDB" id="A0A1H2Q9L5"/>
<evidence type="ECO:0000313" key="4">
    <source>
        <dbReference type="EMBL" id="SDW03109.1"/>
    </source>
</evidence>
<dbReference type="InterPro" id="IPR002818">
    <property type="entry name" value="DJ-1/PfpI"/>
</dbReference>
<dbReference type="InterPro" id="IPR029062">
    <property type="entry name" value="Class_I_gatase-like"/>
</dbReference>
<evidence type="ECO:0000256" key="1">
    <source>
        <dbReference type="ARBA" id="ARBA00023015"/>
    </source>
</evidence>
<dbReference type="EMBL" id="FNNI01000001">
    <property type="protein sequence ID" value="SDW03109.1"/>
    <property type="molecule type" value="Genomic_DNA"/>
</dbReference>
<keyword evidence="5" id="KW-1185">Reference proteome</keyword>
<accession>A0A1H2Q9L5</accession>
<keyword evidence="1" id="KW-0805">Transcription regulation</keyword>
<dbReference type="InterPro" id="IPR009057">
    <property type="entry name" value="Homeodomain-like_sf"/>
</dbReference>
<reference evidence="4 5" key="1">
    <citation type="submission" date="2016-10" db="EMBL/GenBank/DDBJ databases">
        <authorList>
            <person name="de Groot N.N."/>
        </authorList>
    </citation>
    <scope>NUCLEOTIDE SEQUENCE [LARGE SCALE GENOMIC DNA]</scope>
    <source>
        <strain evidence="4 5">DSM 19219</strain>
    </source>
</reference>
<dbReference type="OrthoDB" id="9803764at2"/>
<dbReference type="Pfam" id="PF01965">
    <property type="entry name" value="DJ-1_PfpI"/>
    <property type="match status" value="1"/>
</dbReference>
<dbReference type="CDD" id="cd03138">
    <property type="entry name" value="GATase1_AraC_2"/>
    <property type="match status" value="1"/>
</dbReference>
<dbReference type="GO" id="GO:0043565">
    <property type="term" value="F:sequence-specific DNA binding"/>
    <property type="evidence" value="ECO:0007669"/>
    <property type="project" value="InterPro"/>
</dbReference>
<dbReference type="PANTHER" id="PTHR43130:SF11">
    <property type="entry name" value="TRANSCRIPTIONAL REGULATORY PROTEIN"/>
    <property type="match status" value="1"/>
</dbReference>
<gene>
    <name evidence="4" type="ORF">SAMN05443545_10114</name>
</gene>
<dbReference type="PROSITE" id="PS01124">
    <property type="entry name" value="HTH_ARAC_FAMILY_2"/>
    <property type="match status" value="1"/>
</dbReference>
<dbReference type="InterPro" id="IPR052158">
    <property type="entry name" value="INH-QAR"/>
</dbReference>
<dbReference type="Gene3D" id="3.40.50.880">
    <property type="match status" value="1"/>
</dbReference>
<dbReference type="SUPFAM" id="SSF46689">
    <property type="entry name" value="Homeodomain-like"/>
    <property type="match status" value="2"/>
</dbReference>
<dbReference type="InterPro" id="IPR018060">
    <property type="entry name" value="HTH_AraC"/>
</dbReference>
<name>A0A1H2Q9L5_9GAMM</name>
<dbReference type="PANTHER" id="PTHR43130">
    <property type="entry name" value="ARAC-FAMILY TRANSCRIPTIONAL REGULATOR"/>
    <property type="match status" value="1"/>
</dbReference>
<dbReference type="Gene3D" id="1.10.10.60">
    <property type="entry name" value="Homeodomain-like"/>
    <property type="match status" value="2"/>
</dbReference>
<organism evidence="4 5">
    <name type="scientific">Aidingimonas halophila</name>
    <dbReference type="NCBI Taxonomy" id="574349"/>
    <lineage>
        <taxon>Bacteria</taxon>
        <taxon>Pseudomonadati</taxon>
        <taxon>Pseudomonadota</taxon>
        <taxon>Gammaproteobacteria</taxon>
        <taxon>Oceanospirillales</taxon>
        <taxon>Halomonadaceae</taxon>
        <taxon>Aidingimonas</taxon>
    </lineage>
</organism>
<proteinExistence type="predicted"/>
<dbReference type="GO" id="GO:0003700">
    <property type="term" value="F:DNA-binding transcription factor activity"/>
    <property type="evidence" value="ECO:0007669"/>
    <property type="project" value="InterPro"/>
</dbReference>
<dbReference type="Pfam" id="PF12833">
    <property type="entry name" value="HTH_18"/>
    <property type="match status" value="1"/>
</dbReference>
<dbReference type="SUPFAM" id="SSF52317">
    <property type="entry name" value="Class I glutamine amidotransferase-like"/>
    <property type="match status" value="1"/>
</dbReference>
<dbReference type="SMART" id="SM00342">
    <property type="entry name" value="HTH_ARAC"/>
    <property type="match status" value="1"/>
</dbReference>
<evidence type="ECO:0000256" key="2">
    <source>
        <dbReference type="ARBA" id="ARBA00023163"/>
    </source>
</evidence>
<dbReference type="Proteomes" id="UP000198500">
    <property type="component" value="Unassembled WGS sequence"/>
</dbReference>
<protein>
    <submittedName>
        <fullName evidence="4">Transcriptional regulator, AraC family with amidase-like domain</fullName>
    </submittedName>
</protein>
<evidence type="ECO:0000313" key="5">
    <source>
        <dbReference type="Proteomes" id="UP000198500"/>
    </source>
</evidence>
<sequence length="339" mass="37411">MYDVTVVLVAGGAPSTAVAPIEVFNSAGILWNELYGQPAHPLFRLQTVSLDGRAVQTGFGLHLDPDGCIDDVGNTDLIVLAAVGVDIASAAPAHACLYPWLRHWHRQGTWIAGACAGTALIAESGLLDDQVATTHWGVVETCRRRYPRVRWQPERILTEANHVVCGGGVYAAVDLSLYLVEKCYGHRIALQTAKALVLETPRTWQIGYAAEPPNASHGDERIAQAQEWLFRHFDQPLSINRLAAQACMSPRNFGRRFKTATGQTPMAYVHQLRINVARQLLESERRTVQEVSGAVGYGDVTYFRELFRQQTGMSPQAYRRRYAIGPTQKTVLEGLDSEC</sequence>